<dbReference type="InterPro" id="IPR001296">
    <property type="entry name" value="Glyco_trans_1"/>
</dbReference>
<dbReference type="Proteomes" id="UP000470952">
    <property type="component" value="Unassembled WGS sequence"/>
</dbReference>
<evidence type="ECO:0000313" key="5">
    <source>
        <dbReference type="EMBL" id="KAB6694265.1"/>
    </source>
</evidence>
<name>A0A174IZL2_PHOVU</name>
<evidence type="ECO:0000313" key="7">
    <source>
        <dbReference type="EMBL" id="MDU0241260.1"/>
    </source>
</evidence>
<proteinExistence type="predicted"/>
<dbReference type="EMBL" id="WCZV01000008">
    <property type="protein sequence ID" value="KAB6700588.1"/>
    <property type="molecule type" value="Genomic_DNA"/>
</dbReference>
<dbReference type="Proteomes" id="UP000283713">
    <property type="component" value="Unassembled WGS sequence"/>
</dbReference>
<gene>
    <name evidence="8" type="ORF">DW193_11965</name>
    <name evidence="3" type="ORF">ERS852457_03028</name>
    <name evidence="6" type="ORF">GAY17_08495</name>
    <name evidence="4" type="ORF">GAZ76_11085</name>
    <name evidence="5" type="ORF">GAZ92_07945</name>
    <name evidence="7" type="ORF">RVH43_11700</name>
</gene>
<evidence type="ECO:0000313" key="13">
    <source>
        <dbReference type="Proteomes" id="UP000470952"/>
    </source>
</evidence>
<reference evidence="7" key="4">
    <citation type="submission" date="2023-10" db="EMBL/GenBank/DDBJ databases">
        <title>Genome of Potential pathogenic bacteria in Crohn's disease.</title>
        <authorList>
            <person name="Rodriguez-Palacios A."/>
        </authorList>
    </citation>
    <scope>NUCLEOTIDE SEQUENCE</scope>
    <source>
        <strain evidence="7">CavFT-hAR11</strain>
    </source>
</reference>
<evidence type="ECO:0000259" key="2">
    <source>
        <dbReference type="Pfam" id="PF00534"/>
    </source>
</evidence>
<organism evidence="3 9">
    <name type="scientific">Phocaeicola vulgatus</name>
    <name type="common">Bacteroides vulgatus</name>
    <dbReference type="NCBI Taxonomy" id="821"/>
    <lineage>
        <taxon>Bacteria</taxon>
        <taxon>Pseudomonadati</taxon>
        <taxon>Bacteroidota</taxon>
        <taxon>Bacteroidia</taxon>
        <taxon>Bacteroidales</taxon>
        <taxon>Bacteroidaceae</taxon>
        <taxon>Phocaeicola</taxon>
    </lineage>
</organism>
<protein>
    <submittedName>
        <fullName evidence="4 7">Glycosyltransferase</fullName>
        <ecNumber evidence="7">2.4.-.-</ecNumber>
    </submittedName>
    <submittedName>
        <fullName evidence="3">Group 1 glycosyl transferase</fullName>
    </submittedName>
</protein>
<dbReference type="EMBL" id="JAWDET010000006">
    <property type="protein sequence ID" value="MDU0241260.1"/>
    <property type="molecule type" value="Genomic_DNA"/>
</dbReference>
<dbReference type="Gene3D" id="3.40.50.2000">
    <property type="entry name" value="Glycogen Phosphorylase B"/>
    <property type="match status" value="1"/>
</dbReference>
<dbReference type="EMBL" id="WDAG01000011">
    <property type="protein sequence ID" value="KAB6659314.1"/>
    <property type="molecule type" value="Genomic_DNA"/>
</dbReference>
<dbReference type="Proteomes" id="UP001181239">
    <property type="component" value="Unassembled WGS sequence"/>
</dbReference>
<dbReference type="Proteomes" id="UP000095333">
    <property type="component" value="Unassembled WGS sequence"/>
</dbReference>
<evidence type="ECO:0000313" key="3">
    <source>
        <dbReference type="EMBL" id="CUO90279.1"/>
    </source>
</evidence>
<dbReference type="Proteomes" id="UP000437380">
    <property type="component" value="Unassembled WGS sequence"/>
</dbReference>
<dbReference type="Pfam" id="PF00534">
    <property type="entry name" value="Glycos_transf_1"/>
    <property type="match status" value="1"/>
</dbReference>
<dbReference type="Proteomes" id="UP000470777">
    <property type="component" value="Unassembled WGS sequence"/>
</dbReference>
<feature type="transmembrane region" description="Helical" evidence="1">
    <location>
        <begin position="100"/>
        <end position="120"/>
    </location>
</feature>
<dbReference type="EMBL" id="CYZI01000022">
    <property type="protein sequence ID" value="CUO90279.1"/>
    <property type="molecule type" value="Genomic_DNA"/>
</dbReference>
<evidence type="ECO:0000313" key="11">
    <source>
        <dbReference type="Proteomes" id="UP000437380"/>
    </source>
</evidence>
<keyword evidence="7" id="KW-0328">Glycosyltransferase</keyword>
<sequence>MTQKKQITKRTFICNILPSDYIIKSKASQAAINFCNRLVDGKCFNDIRSITPISYQLPPQITYKNITFYINNGKNKINKIVRYILLNVKLARDTHTSDAIWFYNLTFSCLLAYTLLKFIWRKKIYIIMADYTPSSNIFSLQSFIGWLLRKCDGMISLSARSCFKHIKNLKVKAGIIDENMLNIKSEKKDINDIIFLFSGTLSPVTGYDMALKVFSKIPNAQLYISGNGEFPTEYKKYTNLHFFGNMKYEDYLCLLDSATICLNLRNPNLPENNNNFPSKVLDYFSKGKIVLSTISYPEIKGANYILSEYNEAAITKSIQDIINMDINELLKYSDNISFLRMNFTVQAWKETIHAVDSLNI</sequence>
<keyword evidence="1" id="KW-0812">Transmembrane</keyword>
<keyword evidence="1" id="KW-1133">Transmembrane helix</keyword>
<evidence type="ECO:0000313" key="9">
    <source>
        <dbReference type="Proteomes" id="UP000095333"/>
    </source>
</evidence>
<evidence type="ECO:0000256" key="1">
    <source>
        <dbReference type="SAM" id="Phobius"/>
    </source>
</evidence>
<evidence type="ECO:0000313" key="12">
    <source>
        <dbReference type="Proteomes" id="UP000470777"/>
    </source>
</evidence>
<dbReference type="RefSeq" id="WP_005844794.1">
    <property type="nucleotide sequence ID" value="NZ_CAXSNX010000060.1"/>
</dbReference>
<dbReference type="EMBL" id="QRKA01000016">
    <property type="protein sequence ID" value="RHH78119.1"/>
    <property type="molecule type" value="Genomic_DNA"/>
</dbReference>
<evidence type="ECO:0000313" key="4">
    <source>
        <dbReference type="EMBL" id="KAB6659314.1"/>
    </source>
</evidence>
<evidence type="ECO:0000313" key="8">
    <source>
        <dbReference type="EMBL" id="RHH78119.1"/>
    </source>
</evidence>
<reference evidence="11 12" key="3">
    <citation type="journal article" date="2019" name="Nat. Med.">
        <title>A library of human gut bacterial isolates paired with longitudinal multiomics data enables mechanistic microbiome research.</title>
        <authorList>
            <person name="Poyet M."/>
            <person name="Groussin M."/>
            <person name="Gibbons S.M."/>
            <person name="Avila-Pacheco J."/>
            <person name="Jiang X."/>
            <person name="Kearney S.M."/>
            <person name="Perrotta A.R."/>
            <person name="Berdy B."/>
            <person name="Zhao S."/>
            <person name="Lieberman T.D."/>
            <person name="Swanson P.K."/>
            <person name="Smith M."/>
            <person name="Roesemann S."/>
            <person name="Alexander J.E."/>
            <person name="Rich S.A."/>
            <person name="Livny J."/>
            <person name="Vlamakis H."/>
            <person name="Clish C."/>
            <person name="Bullock K."/>
            <person name="Deik A."/>
            <person name="Scott J."/>
            <person name="Pierce K.A."/>
            <person name="Xavier R.J."/>
            <person name="Alm E.J."/>
        </authorList>
    </citation>
    <scope>NUCLEOTIDE SEQUENCE [LARGE SCALE GENOMIC DNA]</scope>
    <source>
        <strain evidence="6 11">BIOML-A82</strain>
        <strain evidence="5 12">BIOML-A85</strain>
        <strain evidence="4 13">BIOML-A93</strain>
    </source>
</reference>
<dbReference type="AlphaFoldDB" id="A0A174IZL2"/>
<keyword evidence="3" id="KW-0808">Transferase</keyword>
<dbReference type="GO" id="GO:0016757">
    <property type="term" value="F:glycosyltransferase activity"/>
    <property type="evidence" value="ECO:0007669"/>
    <property type="project" value="UniProtKB-KW"/>
</dbReference>
<dbReference type="EMBL" id="WCZY01000008">
    <property type="protein sequence ID" value="KAB6694265.1"/>
    <property type="molecule type" value="Genomic_DNA"/>
</dbReference>
<keyword evidence="1" id="KW-0472">Membrane</keyword>
<feature type="domain" description="Glycosyl transferase family 1" evidence="2">
    <location>
        <begin position="184"/>
        <end position="325"/>
    </location>
</feature>
<reference evidence="8 10" key="2">
    <citation type="submission" date="2018-08" db="EMBL/GenBank/DDBJ databases">
        <title>A genome reference for cultivated species of the human gut microbiota.</title>
        <authorList>
            <person name="Zou Y."/>
            <person name="Xue W."/>
            <person name="Luo G."/>
        </authorList>
    </citation>
    <scope>NUCLEOTIDE SEQUENCE [LARGE SCALE GENOMIC DNA]</scope>
    <source>
        <strain evidence="8 10">AM16-6</strain>
    </source>
</reference>
<evidence type="ECO:0000313" key="10">
    <source>
        <dbReference type="Proteomes" id="UP000283713"/>
    </source>
</evidence>
<dbReference type="EC" id="2.4.-.-" evidence="7"/>
<reference evidence="3 9" key="1">
    <citation type="submission" date="2015-09" db="EMBL/GenBank/DDBJ databases">
        <authorList>
            <consortium name="Pathogen Informatics"/>
        </authorList>
    </citation>
    <scope>NUCLEOTIDE SEQUENCE [LARGE SCALE GENOMIC DNA]</scope>
    <source>
        <strain evidence="3 9">2789STDY5834842</strain>
    </source>
</reference>
<accession>A0A174IZL2</accession>
<dbReference type="SUPFAM" id="SSF53756">
    <property type="entry name" value="UDP-Glycosyltransferase/glycogen phosphorylase"/>
    <property type="match status" value="1"/>
</dbReference>
<evidence type="ECO:0000313" key="6">
    <source>
        <dbReference type="EMBL" id="KAB6700588.1"/>
    </source>
</evidence>